<dbReference type="Proteomes" id="UP000694558">
    <property type="component" value="Chromosome 13"/>
</dbReference>
<sequence length="131" mass="14823">MEHHLRNALWMFVFVGYLQAYPLTTADRGNNPKLPCDAFQRDDLDFKKELDGVSCVSYFTIKTMYLIVQQTFGPFKYSTSSPQANSTECQWENKPFAHFVEDMTSVVQQSAVNCSSPAPTNVSSTLYLSNS</sequence>
<keyword evidence="1" id="KW-0732">Signal</keyword>
<accession>A0A8D3A5S3</accession>
<feature type="signal peptide" evidence="1">
    <location>
        <begin position="1"/>
        <end position="20"/>
    </location>
</feature>
<dbReference type="Ensembl" id="ENSSMAT00000013120.2">
    <property type="protein sequence ID" value="ENSSMAP00000012950.2"/>
    <property type="gene ID" value="ENSSMAG00000007983.2"/>
</dbReference>
<dbReference type="AlphaFoldDB" id="A0A8D3A5S3"/>
<protein>
    <submittedName>
        <fullName evidence="2">Uncharacterized protein</fullName>
    </submittedName>
</protein>
<reference evidence="2" key="2">
    <citation type="submission" date="2025-08" db="UniProtKB">
        <authorList>
            <consortium name="Ensembl"/>
        </authorList>
    </citation>
    <scope>IDENTIFICATION</scope>
</reference>
<evidence type="ECO:0000256" key="1">
    <source>
        <dbReference type="SAM" id="SignalP"/>
    </source>
</evidence>
<evidence type="ECO:0000313" key="2">
    <source>
        <dbReference type="Ensembl" id="ENSSMAP00000012950.2"/>
    </source>
</evidence>
<organism evidence="2 3">
    <name type="scientific">Scophthalmus maximus</name>
    <name type="common">Turbot</name>
    <name type="synonym">Psetta maxima</name>
    <dbReference type="NCBI Taxonomy" id="52904"/>
    <lineage>
        <taxon>Eukaryota</taxon>
        <taxon>Metazoa</taxon>
        <taxon>Chordata</taxon>
        <taxon>Craniata</taxon>
        <taxon>Vertebrata</taxon>
        <taxon>Euteleostomi</taxon>
        <taxon>Actinopterygii</taxon>
        <taxon>Neopterygii</taxon>
        <taxon>Teleostei</taxon>
        <taxon>Neoteleostei</taxon>
        <taxon>Acanthomorphata</taxon>
        <taxon>Carangaria</taxon>
        <taxon>Pleuronectiformes</taxon>
        <taxon>Pleuronectoidei</taxon>
        <taxon>Scophthalmidae</taxon>
        <taxon>Scophthalmus</taxon>
    </lineage>
</organism>
<feature type="chain" id="PRO_5034763641" evidence="1">
    <location>
        <begin position="21"/>
        <end position="131"/>
    </location>
</feature>
<reference evidence="2" key="1">
    <citation type="submission" date="2023-05" db="EMBL/GenBank/DDBJ databases">
        <title>High-quality long-read genome of Scophthalmus maximus.</title>
        <authorList>
            <person name="Lien S."/>
            <person name="Martinez P."/>
        </authorList>
    </citation>
    <scope>NUCLEOTIDE SEQUENCE [LARGE SCALE GENOMIC DNA]</scope>
</reference>
<evidence type="ECO:0000313" key="3">
    <source>
        <dbReference type="Proteomes" id="UP000694558"/>
    </source>
</evidence>
<name>A0A8D3A5S3_SCOMX</name>
<proteinExistence type="predicted"/>